<name>A0A1I3YJL4_HALDA</name>
<feature type="domain" description="DUF4179" evidence="3">
    <location>
        <begin position="35"/>
        <end position="118"/>
    </location>
</feature>
<dbReference type="RefSeq" id="WP_075037696.1">
    <property type="nucleotide sequence ID" value="NZ_FOSB01000011.1"/>
</dbReference>
<keyword evidence="2" id="KW-0812">Transmembrane</keyword>
<keyword evidence="2" id="KW-0472">Membrane</keyword>
<dbReference type="OrthoDB" id="2455196at2"/>
<gene>
    <name evidence="4" type="ORF">SAMN04487936_11149</name>
</gene>
<keyword evidence="2" id="KW-1133">Transmembrane helix</keyword>
<evidence type="ECO:0000313" key="5">
    <source>
        <dbReference type="Proteomes" id="UP000183557"/>
    </source>
</evidence>
<keyword evidence="5" id="KW-1185">Reference proteome</keyword>
<dbReference type="EMBL" id="FOSB01000011">
    <property type="protein sequence ID" value="SFK32032.1"/>
    <property type="molecule type" value="Genomic_DNA"/>
</dbReference>
<organism evidence="4 5">
    <name type="scientific">Halobacillus dabanensis</name>
    <dbReference type="NCBI Taxonomy" id="240302"/>
    <lineage>
        <taxon>Bacteria</taxon>
        <taxon>Bacillati</taxon>
        <taxon>Bacillota</taxon>
        <taxon>Bacilli</taxon>
        <taxon>Bacillales</taxon>
        <taxon>Bacillaceae</taxon>
        <taxon>Halobacillus</taxon>
    </lineage>
</organism>
<feature type="transmembrane region" description="Helical" evidence="2">
    <location>
        <begin position="43"/>
        <end position="62"/>
    </location>
</feature>
<keyword evidence="1" id="KW-0175">Coiled coil</keyword>
<dbReference type="InterPro" id="IPR025436">
    <property type="entry name" value="DUF4179"/>
</dbReference>
<reference evidence="5" key="1">
    <citation type="submission" date="2016-10" db="EMBL/GenBank/DDBJ databases">
        <authorList>
            <person name="Varghese N."/>
            <person name="Submissions S."/>
        </authorList>
    </citation>
    <scope>NUCLEOTIDE SEQUENCE [LARGE SCALE GENOMIC DNA]</scope>
    <source>
        <strain evidence="5">CGMCC 1.3704</strain>
    </source>
</reference>
<proteinExistence type="predicted"/>
<feature type="coiled-coil region" evidence="1">
    <location>
        <begin position="160"/>
        <end position="187"/>
    </location>
</feature>
<protein>
    <recommendedName>
        <fullName evidence="3">DUF4179 domain-containing protein</fullName>
    </recommendedName>
</protein>
<accession>A0A1I3YJL4</accession>
<dbReference type="Proteomes" id="UP000183557">
    <property type="component" value="Unassembled WGS sequence"/>
</dbReference>
<sequence>MSERWDYPEEIKNLKFNKENQNNVINRLKEPVRVKKKKFRKRWAAAACIFLFIGGLMFTPAMEHVVAKIPYISQFLDQKEDRMERLDAFYEDISLSLKKEGYQMENIQVSWDDKEVIIEMKSMNNDDFAVQLLVEEELEDKGFNDYSVSVKPFKERNTKTDVTEEEIEEYQKNTEELETKLTKRLEKNSFELMFPVQVQMNPTQGVYINVIVPETEKRLDLLEEIMLEEGKEYGEDPDLDIRQVQKRAREQEIRWGKTGAINDIAQAMMESEQFPVTGFSYSFHPYPLQIKIKTSLGQSSRRSKEIAEEIKSEIDLFIQSGEKTKSIREDRYEVHVLSKDKNKIE</sequence>
<evidence type="ECO:0000259" key="3">
    <source>
        <dbReference type="Pfam" id="PF13786"/>
    </source>
</evidence>
<evidence type="ECO:0000313" key="4">
    <source>
        <dbReference type="EMBL" id="SFK32032.1"/>
    </source>
</evidence>
<dbReference type="AlphaFoldDB" id="A0A1I3YJL4"/>
<evidence type="ECO:0000256" key="1">
    <source>
        <dbReference type="SAM" id="Coils"/>
    </source>
</evidence>
<evidence type="ECO:0000256" key="2">
    <source>
        <dbReference type="SAM" id="Phobius"/>
    </source>
</evidence>
<dbReference type="Pfam" id="PF13786">
    <property type="entry name" value="DUF4179"/>
    <property type="match status" value="1"/>
</dbReference>